<keyword evidence="5 8" id="KW-0456">Lyase</keyword>
<dbReference type="InterPro" id="IPR001765">
    <property type="entry name" value="Carbonic_anhydrase"/>
</dbReference>
<feature type="binding site" evidence="7">
    <location>
        <position position="111"/>
    </location>
    <ligand>
        <name>Zn(2+)</name>
        <dbReference type="ChEBI" id="CHEBI:29105"/>
    </ligand>
</feature>
<evidence type="ECO:0000256" key="3">
    <source>
        <dbReference type="ARBA" id="ARBA00022723"/>
    </source>
</evidence>
<evidence type="ECO:0000256" key="7">
    <source>
        <dbReference type="PIRSR" id="PIRSR601765-1"/>
    </source>
</evidence>
<proteinExistence type="inferred from homology"/>
<evidence type="ECO:0000313" key="9">
    <source>
        <dbReference type="Proteomes" id="UP000553963"/>
    </source>
</evidence>
<keyword evidence="9" id="KW-1185">Reference proteome</keyword>
<dbReference type="GO" id="GO:0004089">
    <property type="term" value="F:carbonate dehydratase activity"/>
    <property type="evidence" value="ECO:0007669"/>
    <property type="project" value="UniProtKB-EC"/>
</dbReference>
<dbReference type="PANTHER" id="PTHR11002">
    <property type="entry name" value="CARBONIC ANHYDRASE"/>
    <property type="match status" value="1"/>
</dbReference>
<comment type="similarity">
    <text evidence="1">Belongs to the beta-class carbonic anhydrase family.</text>
</comment>
<comment type="caution">
    <text evidence="8">The sequence shown here is derived from an EMBL/GenBank/DDBJ whole genome shotgun (WGS) entry which is preliminary data.</text>
</comment>
<feature type="binding site" evidence="7">
    <location>
        <position position="47"/>
    </location>
    <ligand>
        <name>Zn(2+)</name>
        <dbReference type="ChEBI" id="CHEBI:29105"/>
    </ligand>
</feature>
<evidence type="ECO:0000256" key="4">
    <source>
        <dbReference type="ARBA" id="ARBA00022833"/>
    </source>
</evidence>
<accession>A0A840AQ18</accession>
<name>A0A840AQ18_9HYPH</name>
<comment type="catalytic activity">
    <reaction evidence="6">
        <text>hydrogencarbonate + H(+) = CO2 + H2O</text>
        <dbReference type="Rhea" id="RHEA:10748"/>
        <dbReference type="ChEBI" id="CHEBI:15377"/>
        <dbReference type="ChEBI" id="CHEBI:15378"/>
        <dbReference type="ChEBI" id="CHEBI:16526"/>
        <dbReference type="ChEBI" id="CHEBI:17544"/>
        <dbReference type="EC" id="4.2.1.1"/>
    </reaction>
</comment>
<dbReference type="Gene3D" id="3.40.1050.10">
    <property type="entry name" value="Carbonic anhydrase"/>
    <property type="match status" value="1"/>
</dbReference>
<comment type="cofactor">
    <cofactor evidence="7">
        <name>Zn(2+)</name>
        <dbReference type="ChEBI" id="CHEBI:29105"/>
    </cofactor>
    <text evidence="7">Binds 1 zinc ion per subunit.</text>
</comment>
<evidence type="ECO:0000313" key="8">
    <source>
        <dbReference type="EMBL" id="MBB3931722.1"/>
    </source>
</evidence>
<dbReference type="CDD" id="cd00884">
    <property type="entry name" value="beta_CA_cladeB"/>
    <property type="match status" value="1"/>
</dbReference>
<dbReference type="Proteomes" id="UP000553963">
    <property type="component" value="Unassembled WGS sequence"/>
</dbReference>
<evidence type="ECO:0000256" key="5">
    <source>
        <dbReference type="ARBA" id="ARBA00023239"/>
    </source>
</evidence>
<dbReference type="InterPro" id="IPR045066">
    <property type="entry name" value="Beta_CA_cladeB"/>
</dbReference>
<dbReference type="GO" id="GO:0008270">
    <property type="term" value="F:zinc ion binding"/>
    <property type="evidence" value="ECO:0007669"/>
    <property type="project" value="InterPro"/>
</dbReference>
<dbReference type="PANTHER" id="PTHR11002:SF76">
    <property type="entry name" value="CARBONIC ANHYDRASE"/>
    <property type="match status" value="1"/>
</dbReference>
<dbReference type="AlphaFoldDB" id="A0A840AQ18"/>
<dbReference type="Pfam" id="PF00484">
    <property type="entry name" value="Pro_CA"/>
    <property type="match status" value="1"/>
</dbReference>
<dbReference type="EMBL" id="JACIDS010000003">
    <property type="protein sequence ID" value="MBB3931722.1"/>
    <property type="molecule type" value="Genomic_DNA"/>
</dbReference>
<sequence length="221" mass="24070">MADMSRFPNRLLRGYAAFREQRLPHESSRYRVLADAGQRPRTMIVGCCDSRAAPETIFDAAPGELFVVRNVANLVPPYDPDGEYHGTSAAIEFGVMGLKVQHIVVLGHGRCGGVQAYMAARDGQGGAIASASDFIGKWISLIAPAEAFICEDPAETSDAQRALEFASVRKAIENLRTFPTIRSLEEIGEIELHGAWFDISTGELHLLDPQSGRFAIPEVTP</sequence>
<evidence type="ECO:0000256" key="2">
    <source>
        <dbReference type="ARBA" id="ARBA00012925"/>
    </source>
</evidence>
<evidence type="ECO:0000256" key="6">
    <source>
        <dbReference type="ARBA" id="ARBA00048348"/>
    </source>
</evidence>
<dbReference type="SUPFAM" id="SSF53056">
    <property type="entry name" value="beta-carbonic anhydrase, cab"/>
    <property type="match status" value="1"/>
</dbReference>
<organism evidence="8 9">
    <name type="scientific">Kaistia hirudinis</name>
    <dbReference type="NCBI Taxonomy" id="1293440"/>
    <lineage>
        <taxon>Bacteria</taxon>
        <taxon>Pseudomonadati</taxon>
        <taxon>Pseudomonadota</taxon>
        <taxon>Alphaproteobacteria</taxon>
        <taxon>Hyphomicrobiales</taxon>
        <taxon>Kaistiaceae</taxon>
        <taxon>Kaistia</taxon>
    </lineage>
</organism>
<feature type="binding site" evidence="7">
    <location>
        <position position="49"/>
    </location>
    <ligand>
        <name>Zn(2+)</name>
        <dbReference type="ChEBI" id="CHEBI:29105"/>
    </ligand>
</feature>
<gene>
    <name evidence="8" type="ORF">GGR25_002772</name>
</gene>
<dbReference type="SMART" id="SM00947">
    <property type="entry name" value="Pro_CA"/>
    <property type="match status" value="1"/>
</dbReference>
<evidence type="ECO:0000256" key="1">
    <source>
        <dbReference type="ARBA" id="ARBA00006217"/>
    </source>
</evidence>
<reference evidence="8 9" key="1">
    <citation type="submission" date="2020-08" db="EMBL/GenBank/DDBJ databases">
        <title>Genomic Encyclopedia of Type Strains, Phase IV (KMG-IV): sequencing the most valuable type-strain genomes for metagenomic binning, comparative biology and taxonomic classification.</title>
        <authorList>
            <person name="Goeker M."/>
        </authorList>
    </citation>
    <scope>NUCLEOTIDE SEQUENCE [LARGE SCALE GENOMIC DNA]</scope>
    <source>
        <strain evidence="8 9">DSM 25966</strain>
    </source>
</reference>
<dbReference type="EC" id="4.2.1.1" evidence="2"/>
<feature type="binding site" evidence="7">
    <location>
        <position position="108"/>
    </location>
    <ligand>
        <name>Zn(2+)</name>
        <dbReference type="ChEBI" id="CHEBI:29105"/>
    </ligand>
</feature>
<keyword evidence="4 7" id="KW-0862">Zinc</keyword>
<keyword evidence="3 7" id="KW-0479">Metal-binding</keyword>
<dbReference type="InterPro" id="IPR036874">
    <property type="entry name" value="Carbonic_anhydrase_sf"/>
</dbReference>
<protein>
    <recommendedName>
        <fullName evidence="2">carbonic anhydrase</fullName>
        <ecNumber evidence="2">4.2.1.1</ecNumber>
    </recommendedName>
</protein>